<evidence type="ECO:0000313" key="2">
    <source>
        <dbReference type="EMBL" id="GAH51002.1"/>
    </source>
</evidence>
<comment type="caution">
    <text evidence="2">The sequence shown here is derived from an EMBL/GenBank/DDBJ whole genome shotgun (WGS) entry which is preliminary data.</text>
</comment>
<name>X1G1A2_9ZZZZ</name>
<reference evidence="2" key="1">
    <citation type="journal article" date="2014" name="Front. Microbiol.">
        <title>High frequency of phylogenetically diverse reductive dehalogenase-homologous genes in deep subseafloor sedimentary metagenomes.</title>
        <authorList>
            <person name="Kawai M."/>
            <person name="Futagami T."/>
            <person name="Toyoda A."/>
            <person name="Takaki Y."/>
            <person name="Nishi S."/>
            <person name="Hori S."/>
            <person name="Arai W."/>
            <person name="Tsubouchi T."/>
            <person name="Morono Y."/>
            <person name="Uchiyama I."/>
            <person name="Ito T."/>
            <person name="Fujiyama A."/>
            <person name="Inagaki F."/>
            <person name="Takami H."/>
        </authorList>
    </citation>
    <scope>NUCLEOTIDE SEQUENCE</scope>
    <source>
        <strain evidence="2">Expedition CK06-06</strain>
    </source>
</reference>
<gene>
    <name evidence="2" type="ORF">S03H2_39728</name>
</gene>
<dbReference type="EMBL" id="BARU01024589">
    <property type="protein sequence ID" value="GAH51002.1"/>
    <property type="molecule type" value="Genomic_DNA"/>
</dbReference>
<feature type="non-terminal residue" evidence="2">
    <location>
        <position position="1"/>
    </location>
</feature>
<dbReference type="AlphaFoldDB" id="X1G1A2"/>
<dbReference type="SUPFAM" id="SSF54637">
    <property type="entry name" value="Thioesterase/thiol ester dehydrase-isomerase"/>
    <property type="match status" value="1"/>
</dbReference>
<proteinExistence type="predicted"/>
<feature type="domain" description="FAS1-like dehydratase" evidence="1">
    <location>
        <begin position="1"/>
        <end position="107"/>
    </location>
</feature>
<dbReference type="CDD" id="cd03441">
    <property type="entry name" value="R_hydratase_like"/>
    <property type="match status" value="1"/>
</dbReference>
<protein>
    <recommendedName>
        <fullName evidence="1">FAS1-like dehydratase domain-containing protein</fullName>
    </recommendedName>
</protein>
<dbReference type="InterPro" id="IPR039569">
    <property type="entry name" value="FAS1-like_DH_region"/>
</dbReference>
<dbReference type="Gene3D" id="3.10.129.10">
    <property type="entry name" value="Hotdog Thioesterase"/>
    <property type="match status" value="1"/>
</dbReference>
<dbReference type="InterPro" id="IPR029069">
    <property type="entry name" value="HotDog_dom_sf"/>
</dbReference>
<organism evidence="2">
    <name type="scientific">marine sediment metagenome</name>
    <dbReference type="NCBI Taxonomy" id="412755"/>
    <lineage>
        <taxon>unclassified sequences</taxon>
        <taxon>metagenomes</taxon>
        <taxon>ecological metagenomes</taxon>
    </lineage>
</organism>
<accession>X1G1A2</accession>
<evidence type="ECO:0000259" key="1">
    <source>
        <dbReference type="Pfam" id="PF13452"/>
    </source>
</evidence>
<sequence>QFANAIRDFNPIYYNLNEAKKQGFKDIPCPPTFYTKITFSGDKNFFTTLGIDYKKLLDGGREYKYYSPCFAGDNIIYQTKVQSIDEKEGKRGKMDVVIAVTTGKNKETKEKLWDSICTFIVFH</sequence>
<dbReference type="Pfam" id="PF13452">
    <property type="entry name" value="FAS1_DH_region"/>
    <property type="match status" value="1"/>
</dbReference>